<proteinExistence type="inferred from homology"/>
<gene>
    <name evidence="5" type="ORF">GNLVRS02_ARAD1B24024g</name>
</gene>
<evidence type="ECO:0000256" key="1">
    <source>
        <dbReference type="ARBA" id="ARBA00004259"/>
    </source>
</evidence>
<sequence>MSSTEIQSATQDKTLLPPSAALLRELLESSRNLPNSSPDLGSIQLGLKEIAKRASSLRKGTEDENDTKAHYLLANSGVNAEDIASDLQSLNFQQSLEPTILSSSEVDIDNYLRAKKEETILAAIEESVRTTARDFDHFLAQNVTVDWKVRKQHICEHFGLVPKSQGDDAKQSPSALGTRTWGRLSLGRYVLGPISGGEFSDVPAGAGSSAAAESVLTVQTRSRRHAEVVAELNRARLNDQSFPVASHFSDVTSSYGMDTRSQQLHDSWEILRSIVGENDRHHPISERAYSKQYNADMASLDSIELRNRITKGSKTYLERQFFALIENEIAKHPQEAMLGGIPSVQNKIRAFLTLRFSKNGEWIKPNLEIVNNVPIWAMTYYLLRSGHLEEALEFTLQHERSFQKIERSFPQYIKAYVTSRDNRLSWELLERLHTEFNQHVRFLDENSDPYKYALYKIIGRCELSRKAFPEVVITAEDWLWVQLALTKEGDNDSSPIYERYSLQDLQRMIIQFGAKHFNPNKSNPGLYFQVLMLSGLFEWAVQYLYSFSQVDAVHFAIALTYYGLLSPIDDISTSTELLALDKEEKPHINFASLIGYYTRDFRRSEPALAVDYLVLLCMNDDLVGDRGKKHLQMCHEALKELVLETREFSTLLGDVLADGTRQPGAIEQRMKLIHLDNEKQYLHTITAQAAAKAGEDGRTADAILLYQLSEDYDTVVSIINQSLGETLSVVELGRSLSTLPEGAPLMLSATEDPAQLARNMMNIYSNNPAVLAKVSPRNRETCTALLKLVDGREAFAKGQWDVCLRYAESTGILSLSPNAGVGEVRRRAQQFSGLDESIARNVPTLLVMVMQCCVEISHHLNESEYSNNARATTLMDLKAQARNCMIYAGMIQYRMPREVYSQLTALESAM</sequence>
<dbReference type="GO" id="GO:0006606">
    <property type="term" value="P:protein import into nucleus"/>
    <property type="evidence" value="ECO:0007669"/>
    <property type="project" value="TreeGrafter"/>
</dbReference>
<keyword evidence="4" id="KW-0472">Membrane</keyword>
<keyword evidence="4" id="KW-0906">Nuclear pore complex</keyword>
<dbReference type="EMBL" id="HG937692">
    <property type="protein sequence ID" value="CDP36921.1"/>
    <property type="molecule type" value="Genomic_DNA"/>
</dbReference>
<organism evidence="5">
    <name type="scientific">Blastobotrys adeninivorans</name>
    <name type="common">Yeast</name>
    <name type="synonym">Arxula adeninivorans</name>
    <dbReference type="NCBI Taxonomy" id="409370"/>
    <lineage>
        <taxon>Eukaryota</taxon>
        <taxon>Fungi</taxon>
        <taxon>Dikarya</taxon>
        <taxon>Ascomycota</taxon>
        <taxon>Saccharomycotina</taxon>
        <taxon>Dipodascomycetes</taxon>
        <taxon>Dipodascales</taxon>
        <taxon>Trichomonascaceae</taxon>
        <taxon>Blastobotrys</taxon>
    </lineage>
</organism>
<dbReference type="PANTHER" id="PTHR11225">
    <property type="entry name" value="NUCLEAR PORE COMPLEX PROTEIN NUP93 NUCLEOPORIN NUP93 DEAD EYE PROTEIN"/>
    <property type="match status" value="1"/>
</dbReference>
<reference evidence="5" key="1">
    <citation type="submission" date="2014-02" db="EMBL/GenBank/DDBJ databases">
        <authorList>
            <person name="Genoscope - CEA"/>
        </authorList>
    </citation>
    <scope>NUCLEOTIDE SEQUENCE</scope>
    <source>
        <strain evidence="5">LS3</strain>
    </source>
</reference>
<dbReference type="GO" id="GO:0005643">
    <property type="term" value="C:nuclear pore"/>
    <property type="evidence" value="ECO:0007669"/>
    <property type="project" value="UniProtKB-SubCell"/>
</dbReference>
<accession>A0A060TCI1</accession>
<dbReference type="GO" id="GO:0016973">
    <property type="term" value="P:poly(A)+ mRNA export from nucleus"/>
    <property type="evidence" value="ECO:0007669"/>
    <property type="project" value="TreeGrafter"/>
</dbReference>
<dbReference type="PhylomeDB" id="A0A060TCI1"/>
<dbReference type="Pfam" id="PF04097">
    <property type="entry name" value="Nic96"/>
    <property type="match status" value="1"/>
</dbReference>
<evidence type="ECO:0000256" key="4">
    <source>
        <dbReference type="RuleBase" id="RU364035"/>
    </source>
</evidence>
<evidence type="ECO:0000256" key="3">
    <source>
        <dbReference type="ARBA" id="ARBA00023242"/>
    </source>
</evidence>
<reference evidence="5" key="2">
    <citation type="submission" date="2014-06" db="EMBL/GenBank/DDBJ databases">
        <title>The complete genome of Blastobotrys (Arxula) adeninivorans LS3 - a yeast of biotechnological interest.</title>
        <authorList>
            <person name="Kunze G."/>
            <person name="Gaillardin C."/>
            <person name="Czernicka M."/>
            <person name="Durrens P."/>
            <person name="Martin T."/>
            <person name="Boer E."/>
            <person name="Gabaldon T."/>
            <person name="Cruz J."/>
            <person name="Talla E."/>
            <person name="Marck C."/>
            <person name="Goffeau A."/>
            <person name="Barbe V."/>
            <person name="Baret P."/>
            <person name="Baronian K."/>
            <person name="Beier S."/>
            <person name="Bleykasten C."/>
            <person name="Bode R."/>
            <person name="Casaregola S."/>
            <person name="Despons L."/>
            <person name="Fairhead C."/>
            <person name="Giersberg M."/>
            <person name="Gierski P."/>
            <person name="Hahnel U."/>
            <person name="Hartmann A."/>
            <person name="Jankowska D."/>
            <person name="Jubin C."/>
            <person name="Jung P."/>
            <person name="Lafontaine I."/>
            <person name="Leh-Louis V."/>
            <person name="Lemaire M."/>
            <person name="Marcet-Houben M."/>
            <person name="Mascher M."/>
            <person name="Morel G."/>
            <person name="Richard G.-F."/>
            <person name="Riechen J."/>
            <person name="Sacerdot C."/>
            <person name="Sarkar A."/>
            <person name="Savel G."/>
            <person name="Schacherer J."/>
            <person name="Sherman D."/>
            <person name="Straub M.-L."/>
            <person name="Stein N."/>
            <person name="Thierry A."/>
            <person name="Trautwein-Schult A."/>
            <person name="Westhof E."/>
            <person name="Worch S."/>
            <person name="Dujon B."/>
            <person name="Souciet J.-L."/>
            <person name="Wincker P."/>
            <person name="Scholz U."/>
            <person name="Neuveglise N."/>
        </authorList>
    </citation>
    <scope>NUCLEOTIDE SEQUENCE</scope>
    <source>
        <strain evidence="5">LS3</strain>
    </source>
</reference>
<comment type="similarity">
    <text evidence="2 4">Belongs to the nucleoporin interacting component (NIC) family.</text>
</comment>
<keyword evidence="3 4" id="KW-0539">Nucleus</keyword>
<protein>
    <recommendedName>
        <fullName evidence="4">Nuclear pore protein</fullName>
    </recommendedName>
</protein>
<keyword evidence="4" id="KW-0509">mRNA transport</keyword>
<dbReference type="InterPro" id="IPR007231">
    <property type="entry name" value="Nucleoporin_int_Nup93/Nic96"/>
</dbReference>
<evidence type="ECO:0000313" key="5">
    <source>
        <dbReference type="EMBL" id="CDP36921.1"/>
    </source>
</evidence>
<dbReference type="PANTHER" id="PTHR11225:SF4">
    <property type="entry name" value="NUCLEAR PORE COMPLEX PROTEIN NUP93"/>
    <property type="match status" value="1"/>
</dbReference>
<dbReference type="AlphaFoldDB" id="A0A060TCI1"/>
<keyword evidence="4" id="KW-0813">Transport</keyword>
<comment type="subcellular location">
    <subcellularLocation>
        <location evidence="1">Nucleus envelope</location>
    </subcellularLocation>
    <subcellularLocation>
        <location evidence="4">Nucleus</location>
        <location evidence="4">Nuclear pore complex</location>
    </subcellularLocation>
</comment>
<name>A0A060TCI1_BLAAD</name>
<evidence type="ECO:0000256" key="2">
    <source>
        <dbReference type="ARBA" id="ARBA00010186"/>
    </source>
</evidence>
<dbReference type="GO" id="GO:0017056">
    <property type="term" value="F:structural constituent of nuclear pore"/>
    <property type="evidence" value="ECO:0007669"/>
    <property type="project" value="InterPro"/>
</dbReference>
<keyword evidence="4" id="KW-0811">Translocation</keyword>
<keyword evidence="4" id="KW-0653">Protein transport</keyword>